<keyword evidence="2" id="KW-1185">Reference proteome</keyword>
<reference evidence="2" key="1">
    <citation type="submission" date="2012-06" db="EMBL/GenBank/DDBJ databases">
        <title>Complete sequence of chromosome of Desulfomonile tiedjei DSM 6799.</title>
        <authorList>
            <person name="Lucas S."/>
            <person name="Copeland A."/>
            <person name="Lapidus A."/>
            <person name="Glavina del Rio T."/>
            <person name="Dalin E."/>
            <person name="Tice H."/>
            <person name="Bruce D."/>
            <person name="Goodwin L."/>
            <person name="Pitluck S."/>
            <person name="Peters L."/>
            <person name="Ovchinnikova G."/>
            <person name="Zeytun A."/>
            <person name="Lu M."/>
            <person name="Kyrpides N."/>
            <person name="Mavromatis K."/>
            <person name="Ivanova N."/>
            <person name="Brettin T."/>
            <person name="Detter J.C."/>
            <person name="Han C."/>
            <person name="Larimer F."/>
            <person name="Land M."/>
            <person name="Hauser L."/>
            <person name="Markowitz V."/>
            <person name="Cheng J.-F."/>
            <person name="Hugenholtz P."/>
            <person name="Woyke T."/>
            <person name="Wu D."/>
            <person name="Spring S."/>
            <person name="Schroeder M."/>
            <person name="Brambilla E."/>
            <person name="Klenk H.-P."/>
            <person name="Eisen J.A."/>
        </authorList>
    </citation>
    <scope>NUCLEOTIDE SEQUENCE [LARGE SCALE GENOMIC DNA]</scope>
    <source>
        <strain evidence="2">ATCC 49306 / DSM 6799 / DCB-1</strain>
    </source>
</reference>
<dbReference type="RefSeq" id="WP_014813229.1">
    <property type="nucleotide sequence ID" value="NC_018025.1"/>
</dbReference>
<dbReference type="EMBL" id="CP003360">
    <property type="protein sequence ID" value="AFM28133.1"/>
    <property type="molecule type" value="Genomic_DNA"/>
</dbReference>
<accession>I4CEZ2</accession>
<dbReference type="KEGG" id="dti:Desti_5551"/>
<proteinExistence type="predicted"/>
<dbReference type="eggNOG" id="COG2301">
    <property type="taxonomic scope" value="Bacteria"/>
</dbReference>
<dbReference type="HOGENOM" id="CLU_347448_0_0_7"/>
<dbReference type="PATRIC" id="fig|706587.4.peg.6260"/>
<organism evidence="1 2">
    <name type="scientific">Desulfomonile tiedjei (strain ATCC 49306 / DSM 6799 / DCB-1)</name>
    <dbReference type="NCBI Taxonomy" id="706587"/>
    <lineage>
        <taxon>Bacteria</taxon>
        <taxon>Pseudomonadati</taxon>
        <taxon>Thermodesulfobacteriota</taxon>
        <taxon>Desulfomonilia</taxon>
        <taxon>Desulfomonilales</taxon>
        <taxon>Desulfomonilaceae</taxon>
        <taxon>Desulfomonile</taxon>
    </lineage>
</organism>
<protein>
    <submittedName>
        <fullName evidence="1">Uncharacterized protein</fullName>
    </submittedName>
</protein>
<evidence type="ECO:0000313" key="1">
    <source>
        <dbReference type="EMBL" id="AFM28133.1"/>
    </source>
</evidence>
<dbReference type="OrthoDB" id="5385891at2"/>
<name>I4CEZ2_DESTA</name>
<evidence type="ECO:0000313" key="2">
    <source>
        <dbReference type="Proteomes" id="UP000006055"/>
    </source>
</evidence>
<dbReference type="Proteomes" id="UP000006055">
    <property type="component" value="Chromosome"/>
</dbReference>
<sequence length="823" mass="93452">MGLDNSDRTHQWPLSPEKIRQALGVPAPRKDGFVEELPFSFNDITAGSENELQVAVTGNRSHVDLPLIIEQSNYFSNILKRTTSGDTSKRVLTDLEKFLDSNTDRTWENSWVRFPKGLLGPFALSVLNFDLLANKKQEDGGLRNDTEKFFFTAEGEEFLRVPISYLLKLSLADIIGSQENLPSLIGNTGRKVMGHLLNDNTSPETHSFHVVTPDATSGMGHALAEETSKRFLLVQALVMYANKAFKLEESGQNAAIYFSPHPPVRQKELNDLISDSFYRELFMSPCLSGWDDGVEKHNYMCLCHQVLSRSQLNAVSKLKDAGIITRNLVVLPSVSNISLANNGTHISIGSPKLSRHLSSGSSEFTAIHEKWIGDLAIKIVEHFLPLFVGTYSAAPYRLGFSDFHPEKVLGFLPHELDYTHLRMLWRRWKKKADLRVLGRISTPFGIPGLDEILSSLFHVRGDFVPDFRLVDYPVSLLSTEKSPALNGILGNEQHLKKDLADLGVFDLKMALYIPYRLREFSRMGFSGFEGRYYSLFASLESDLAQAADLQRLITALAFKYVLQGTYTHRHIPDSPNIESERRQAFFGTAIGIPTFYVHSETTNLFMKKLIERTKGVRYSRRYPGYRRVYIRQFQFALLETLRQDASDLIELMGLEETIRDLEHRIQDPEKASVAGRITQAILDEAGKSSPLSVDPKEFNLSTERYYRGTLRRNHLRVSFKWFEQDCMKMASSVPDDSIQRSLRFVLGSMDTKRFLSLIENRFINETLSIDDLRRLVNLILISVHLDIATSESCTQGTKPHEFLSSPIHRSDYRKSVYRTALMG</sequence>
<dbReference type="STRING" id="706587.Desti_5551"/>
<gene>
    <name evidence="1" type="ordered locus">Desti_5551</name>
</gene>
<dbReference type="AlphaFoldDB" id="I4CEZ2"/>